<reference evidence="2" key="3">
    <citation type="submission" date="2018-05" db="EMBL/GenBank/DDBJ databases">
        <title>OgluRS3 (Oryza glumaepatula Reference Sequence Version 3).</title>
        <authorList>
            <person name="Zhang J."/>
            <person name="Kudrna D."/>
            <person name="Lee S."/>
            <person name="Talag J."/>
            <person name="Welchert J."/>
            <person name="Wing R.A."/>
        </authorList>
    </citation>
    <scope>NUCLEOTIDE SEQUENCE [LARGE SCALE GENOMIC DNA]</scope>
</reference>
<evidence type="ECO:0000256" key="1">
    <source>
        <dbReference type="SAM" id="MobiDB-lite"/>
    </source>
</evidence>
<feature type="region of interest" description="Disordered" evidence="1">
    <location>
        <begin position="1"/>
        <end position="31"/>
    </location>
</feature>
<dbReference type="AlphaFoldDB" id="A0A0D9Y5U1"/>
<accession>A0A0D9Y5U1</accession>
<feature type="compositionally biased region" description="Gly residues" evidence="1">
    <location>
        <begin position="1"/>
        <end position="12"/>
    </location>
</feature>
<keyword evidence="3" id="KW-1185">Reference proteome</keyword>
<proteinExistence type="predicted"/>
<reference evidence="2" key="1">
    <citation type="submission" date="2013-08" db="EMBL/GenBank/DDBJ databases">
        <title>Oryza genome evolution.</title>
        <authorList>
            <person name="Wing R.A."/>
            <person name="Panaud O."/>
            <person name="Oliveira A.C."/>
        </authorList>
    </citation>
    <scope>NUCLEOTIDE SEQUENCE</scope>
</reference>
<dbReference type="Gramene" id="OGLUM01G09980.1">
    <property type="protein sequence ID" value="OGLUM01G09980.1"/>
    <property type="gene ID" value="OGLUM01G09980"/>
</dbReference>
<organism evidence="2">
    <name type="scientific">Oryza glumipatula</name>
    <dbReference type="NCBI Taxonomy" id="40148"/>
    <lineage>
        <taxon>Eukaryota</taxon>
        <taxon>Viridiplantae</taxon>
        <taxon>Streptophyta</taxon>
        <taxon>Embryophyta</taxon>
        <taxon>Tracheophyta</taxon>
        <taxon>Spermatophyta</taxon>
        <taxon>Magnoliopsida</taxon>
        <taxon>Liliopsida</taxon>
        <taxon>Poales</taxon>
        <taxon>Poaceae</taxon>
        <taxon>BOP clade</taxon>
        <taxon>Oryzoideae</taxon>
        <taxon>Oryzeae</taxon>
        <taxon>Oryzinae</taxon>
        <taxon>Oryza</taxon>
    </lineage>
</organism>
<evidence type="ECO:0000313" key="3">
    <source>
        <dbReference type="Proteomes" id="UP000026961"/>
    </source>
</evidence>
<dbReference type="EnsemblPlants" id="OGLUM01G09980.1">
    <property type="protein sequence ID" value="OGLUM01G09980.1"/>
    <property type="gene ID" value="OGLUM01G09980"/>
</dbReference>
<dbReference type="Proteomes" id="UP000026961">
    <property type="component" value="Chromosome 1"/>
</dbReference>
<protein>
    <submittedName>
        <fullName evidence="2">Uncharacterized protein</fullName>
    </submittedName>
</protein>
<dbReference type="HOGENOM" id="CLU_1629692_0_0_1"/>
<sequence length="169" mass="18761">MDFIGSGGGEELGLGQQWRVESGRRRGERGVTAPISVEGVGEESGDVERHGPTGERRWTRRKCGGCLRFVVATGFRRVSWPKNGVQQRSRRWERRGNGTRSELTGESRDGERHGEHGRGRGELKQLGKMREGCAGMDFIGSGGGEELGDPSWSQPPATSGWRRQMRWLP</sequence>
<feature type="compositionally biased region" description="Basic and acidic residues" evidence="1">
    <location>
        <begin position="103"/>
        <end position="131"/>
    </location>
</feature>
<evidence type="ECO:0000313" key="2">
    <source>
        <dbReference type="EnsemblPlants" id="OGLUM01G09980.1"/>
    </source>
</evidence>
<reference evidence="2" key="2">
    <citation type="submission" date="2015-04" db="UniProtKB">
        <authorList>
            <consortium name="EnsemblPlants"/>
        </authorList>
    </citation>
    <scope>IDENTIFICATION</scope>
</reference>
<feature type="region of interest" description="Disordered" evidence="1">
    <location>
        <begin position="82"/>
        <end position="169"/>
    </location>
</feature>
<name>A0A0D9Y5U1_9ORYZ</name>